<protein>
    <recommendedName>
        <fullName evidence="3">2-amino-4-hydroxy-6-hydroxymethyldihydropteridine diphosphokinase</fullName>
        <ecNumber evidence="3">2.7.6.3</ecNumber>
    </recommendedName>
</protein>
<accession>L0F402</accession>
<dbReference type="KEGG" id="ddl:Desdi_0085"/>
<dbReference type="PROSITE" id="PS00794">
    <property type="entry name" value="HPPK"/>
    <property type="match status" value="1"/>
</dbReference>
<dbReference type="OrthoDB" id="9808041at2"/>
<keyword evidence="11" id="KW-1185">Reference proteome</keyword>
<keyword evidence="7" id="KW-0067">ATP-binding</keyword>
<evidence type="ECO:0000256" key="7">
    <source>
        <dbReference type="ARBA" id="ARBA00022840"/>
    </source>
</evidence>
<dbReference type="AlphaFoldDB" id="L0F402"/>
<comment type="catalytic activity">
    <reaction evidence="1">
        <text>6-hydroxymethyl-7,8-dihydropterin + ATP = (7,8-dihydropterin-6-yl)methyl diphosphate + AMP + H(+)</text>
        <dbReference type="Rhea" id="RHEA:11412"/>
        <dbReference type="ChEBI" id="CHEBI:15378"/>
        <dbReference type="ChEBI" id="CHEBI:30616"/>
        <dbReference type="ChEBI" id="CHEBI:44841"/>
        <dbReference type="ChEBI" id="CHEBI:72950"/>
        <dbReference type="ChEBI" id="CHEBI:456215"/>
        <dbReference type="EC" id="2.7.6.3"/>
    </reaction>
</comment>
<dbReference type="PANTHER" id="PTHR43071:SF1">
    <property type="entry name" value="2-AMINO-4-HYDROXY-6-HYDROXYMETHYLDIHYDROPTERIDINE PYROPHOSPHOKINASE"/>
    <property type="match status" value="1"/>
</dbReference>
<dbReference type="EC" id="2.7.6.3" evidence="3"/>
<dbReference type="eggNOG" id="COG0801">
    <property type="taxonomic scope" value="Bacteria"/>
</dbReference>
<dbReference type="PANTHER" id="PTHR43071">
    <property type="entry name" value="2-AMINO-4-HYDROXY-6-HYDROXYMETHYLDIHYDROPTERIDINE PYROPHOSPHOKINASE"/>
    <property type="match status" value="1"/>
</dbReference>
<dbReference type="HOGENOM" id="CLU_097916_1_2_9"/>
<keyword evidence="8" id="KW-0289">Folate biosynthesis</keyword>
<evidence type="ECO:0000259" key="9">
    <source>
        <dbReference type="PROSITE" id="PS00794"/>
    </source>
</evidence>
<dbReference type="InterPro" id="IPR035907">
    <property type="entry name" value="Hppk_sf"/>
</dbReference>
<dbReference type="GO" id="GO:0046656">
    <property type="term" value="P:folic acid biosynthetic process"/>
    <property type="evidence" value="ECO:0007669"/>
    <property type="project" value="UniProtKB-KW"/>
</dbReference>
<keyword evidence="5" id="KW-0547">Nucleotide-binding</keyword>
<evidence type="ECO:0000256" key="8">
    <source>
        <dbReference type="ARBA" id="ARBA00022909"/>
    </source>
</evidence>
<evidence type="ECO:0000256" key="3">
    <source>
        <dbReference type="ARBA" id="ARBA00013253"/>
    </source>
</evidence>
<dbReference type="Pfam" id="PF01288">
    <property type="entry name" value="HPPK"/>
    <property type="match status" value="1"/>
</dbReference>
<evidence type="ECO:0000313" key="10">
    <source>
        <dbReference type="EMBL" id="AGA67658.1"/>
    </source>
</evidence>
<dbReference type="STRING" id="871963.Desdi_0085"/>
<dbReference type="SUPFAM" id="SSF55083">
    <property type="entry name" value="6-hydroxymethyl-7,8-dihydropterin pyrophosphokinase, HPPK"/>
    <property type="match status" value="1"/>
</dbReference>
<name>L0F402_DESDL</name>
<sequence length="160" mass="18427">MKAYLSLGSNLGDRGDYLEKSCLKLMAHPDIQVLKKSSIYETKPWGKTDQSDFWNQVLEIETSLTPLALLDYCQEVENSLGRERLIHWGPRTIDIDLLNYDNKLWDDHRLILPHPRMEQREFVLAPLREIAPELVLPSGRRVTEVRGDGDVWRLGAADNS</sequence>
<dbReference type="CDD" id="cd00483">
    <property type="entry name" value="HPPK"/>
    <property type="match status" value="1"/>
</dbReference>
<dbReference type="UniPathway" id="UPA00077">
    <property type="reaction ID" value="UER00155"/>
</dbReference>
<feature type="domain" description="7,8-dihydro-6-hydroxymethylpterin-pyrophosphokinase" evidence="9">
    <location>
        <begin position="87"/>
        <end position="98"/>
    </location>
</feature>
<gene>
    <name evidence="10" type="ordered locus">Desdi_0085</name>
</gene>
<keyword evidence="6 10" id="KW-0418">Kinase</keyword>
<proteinExistence type="predicted"/>
<evidence type="ECO:0000256" key="5">
    <source>
        <dbReference type="ARBA" id="ARBA00022741"/>
    </source>
</evidence>
<keyword evidence="4" id="KW-0808">Transferase</keyword>
<dbReference type="GO" id="GO:0016301">
    <property type="term" value="F:kinase activity"/>
    <property type="evidence" value="ECO:0007669"/>
    <property type="project" value="UniProtKB-KW"/>
</dbReference>
<evidence type="ECO:0000256" key="1">
    <source>
        <dbReference type="ARBA" id="ARBA00000198"/>
    </source>
</evidence>
<dbReference type="GO" id="GO:0003848">
    <property type="term" value="F:2-amino-4-hydroxy-6-hydroxymethyldihydropteridine diphosphokinase activity"/>
    <property type="evidence" value="ECO:0007669"/>
    <property type="project" value="UniProtKB-EC"/>
</dbReference>
<dbReference type="GO" id="GO:0005524">
    <property type="term" value="F:ATP binding"/>
    <property type="evidence" value="ECO:0007669"/>
    <property type="project" value="UniProtKB-KW"/>
</dbReference>
<dbReference type="NCBIfam" id="TIGR01498">
    <property type="entry name" value="folK"/>
    <property type="match status" value="1"/>
</dbReference>
<dbReference type="InterPro" id="IPR000550">
    <property type="entry name" value="Hppk"/>
</dbReference>
<evidence type="ECO:0000313" key="11">
    <source>
        <dbReference type="Proteomes" id="UP000010797"/>
    </source>
</evidence>
<evidence type="ECO:0000256" key="6">
    <source>
        <dbReference type="ARBA" id="ARBA00022777"/>
    </source>
</evidence>
<reference evidence="11" key="1">
    <citation type="submission" date="2012-02" db="EMBL/GenBank/DDBJ databases">
        <title>Complete sequence of Desulfitobacterium dichloroeliminans LMG P-21439.</title>
        <authorList>
            <person name="Lucas S."/>
            <person name="Han J."/>
            <person name="Lapidus A."/>
            <person name="Cheng J.-F."/>
            <person name="Goodwin L."/>
            <person name="Pitluck S."/>
            <person name="Peters L."/>
            <person name="Ovchinnikova G."/>
            <person name="Teshima H."/>
            <person name="Detter J.C."/>
            <person name="Han C."/>
            <person name="Tapia R."/>
            <person name="Land M."/>
            <person name="Hauser L."/>
            <person name="Kyrpides N."/>
            <person name="Ivanova N."/>
            <person name="Pagani I."/>
            <person name="Kruse T."/>
            <person name="de Vos W.M."/>
            <person name="Boon N."/>
            <person name="Smidt H."/>
            <person name="Woyke T."/>
        </authorList>
    </citation>
    <scope>NUCLEOTIDE SEQUENCE [LARGE SCALE GENOMIC DNA]</scope>
    <source>
        <strain evidence="11">LMG P-21439 / DCA1</strain>
    </source>
</reference>
<evidence type="ECO:0000256" key="4">
    <source>
        <dbReference type="ARBA" id="ARBA00022679"/>
    </source>
</evidence>
<dbReference type="RefSeq" id="WP_015260665.1">
    <property type="nucleotide sequence ID" value="NC_019903.1"/>
</dbReference>
<evidence type="ECO:0000256" key="2">
    <source>
        <dbReference type="ARBA" id="ARBA00005051"/>
    </source>
</evidence>
<dbReference type="EMBL" id="CP003344">
    <property type="protein sequence ID" value="AGA67658.1"/>
    <property type="molecule type" value="Genomic_DNA"/>
</dbReference>
<dbReference type="GO" id="GO:0046654">
    <property type="term" value="P:tetrahydrofolate biosynthetic process"/>
    <property type="evidence" value="ECO:0007669"/>
    <property type="project" value="UniProtKB-UniPathway"/>
</dbReference>
<dbReference type="Proteomes" id="UP000010797">
    <property type="component" value="Chromosome"/>
</dbReference>
<dbReference type="Gene3D" id="3.30.70.560">
    <property type="entry name" value="7,8-Dihydro-6-hydroxymethylpterin-pyrophosphokinase HPPK"/>
    <property type="match status" value="1"/>
</dbReference>
<comment type="pathway">
    <text evidence="2">Cofactor biosynthesis; tetrahydrofolate biosynthesis; 2-amino-4-hydroxy-6-hydroxymethyl-7,8-dihydropteridine diphosphate from 7,8-dihydroneopterin triphosphate: step 4/4.</text>
</comment>
<organism evidence="10 11">
    <name type="scientific">Desulfitobacterium dichloroeliminans (strain LMG P-21439 / DCA1)</name>
    <dbReference type="NCBI Taxonomy" id="871963"/>
    <lineage>
        <taxon>Bacteria</taxon>
        <taxon>Bacillati</taxon>
        <taxon>Bacillota</taxon>
        <taxon>Clostridia</taxon>
        <taxon>Eubacteriales</taxon>
        <taxon>Desulfitobacteriaceae</taxon>
        <taxon>Desulfitobacterium</taxon>
    </lineage>
</organism>